<keyword evidence="3" id="KW-1003">Cell membrane</keyword>
<comment type="subcellular location">
    <subcellularLocation>
        <location evidence="1">Cell membrane</location>
        <topology evidence="1">Multi-pass membrane protein</topology>
    </subcellularLocation>
</comment>
<evidence type="ECO:0000259" key="8">
    <source>
        <dbReference type="Pfam" id="PF00892"/>
    </source>
</evidence>
<protein>
    <submittedName>
        <fullName evidence="9">Permease of the drug/metabolite transporter (DMT) superfamily</fullName>
    </submittedName>
</protein>
<feature type="transmembrane region" description="Helical" evidence="7">
    <location>
        <begin position="241"/>
        <end position="261"/>
    </location>
</feature>
<feature type="transmembrane region" description="Helical" evidence="7">
    <location>
        <begin position="181"/>
        <end position="200"/>
    </location>
</feature>
<dbReference type="GO" id="GO:0005886">
    <property type="term" value="C:plasma membrane"/>
    <property type="evidence" value="ECO:0007669"/>
    <property type="project" value="UniProtKB-SubCell"/>
</dbReference>
<dbReference type="InterPro" id="IPR037185">
    <property type="entry name" value="EmrE-like"/>
</dbReference>
<accession>A0A0U1KTI6</accession>
<feature type="domain" description="EamA" evidence="8">
    <location>
        <begin position="150"/>
        <end position="283"/>
    </location>
</feature>
<dbReference type="PANTHER" id="PTHR42920">
    <property type="entry name" value="OS03G0707200 PROTEIN-RELATED"/>
    <property type="match status" value="1"/>
</dbReference>
<comment type="similarity">
    <text evidence="2">Belongs to the EamA transporter family.</text>
</comment>
<feature type="domain" description="EamA" evidence="8">
    <location>
        <begin position="6"/>
        <end position="140"/>
    </location>
</feature>
<dbReference type="Pfam" id="PF00892">
    <property type="entry name" value="EamA"/>
    <property type="match status" value="2"/>
</dbReference>
<proteinExistence type="inferred from homology"/>
<evidence type="ECO:0000313" key="9">
    <source>
        <dbReference type="EMBL" id="CQR70726.1"/>
    </source>
</evidence>
<dbReference type="EMBL" id="CTRP01000003">
    <property type="protein sequence ID" value="CQR70726.1"/>
    <property type="molecule type" value="Genomic_DNA"/>
</dbReference>
<dbReference type="Proteomes" id="UP000049855">
    <property type="component" value="Unassembled WGS sequence"/>
</dbReference>
<organism evidence="9 10">
    <name type="scientific">Sporomusa ovata</name>
    <dbReference type="NCBI Taxonomy" id="2378"/>
    <lineage>
        <taxon>Bacteria</taxon>
        <taxon>Bacillati</taxon>
        <taxon>Bacillota</taxon>
        <taxon>Negativicutes</taxon>
        <taxon>Selenomonadales</taxon>
        <taxon>Sporomusaceae</taxon>
        <taxon>Sporomusa</taxon>
    </lineage>
</organism>
<dbReference type="RefSeq" id="WP_021169448.1">
    <property type="nucleotide sequence ID" value="NZ_CTRP01000003.1"/>
</dbReference>
<keyword evidence="6 7" id="KW-0472">Membrane</keyword>
<feature type="transmembrane region" description="Helical" evidence="7">
    <location>
        <begin position="39"/>
        <end position="57"/>
    </location>
</feature>
<feature type="transmembrane region" description="Helical" evidence="7">
    <location>
        <begin position="206"/>
        <end position="229"/>
    </location>
</feature>
<dbReference type="InterPro" id="IPR000620">
    <property type="entry name" value="EamA_dom"/>
</dbReference>
<feature type="transmembrane region" description="Helical" evidence="7">
    <location>
        <begin position="100"/>
        <end position="118"/>
    </location>
</feature>
<evidence type="ECO:0000256" key="6">
    <source>
        <dbReference type="ARBA" id="ARBA00023136"/>
    </source>
</evidence>
<evidence type="ECO:0000256" key="3">
    <source>
        <dbReference type="ARBA" id="ARBA00022475"/>
    </source>
</evidence>
<dbReference type="InterPro" id="IPR051258">
    <property type="entry name" value="Diverse_Substrate_Transporter"/>
</dbReference>
<evidence type="ECO:0000313" key="10">
    <source>
        <dbReference type="Proteomes" id="UP000049855"/>
    </source>
</evidence>
<evidence type="ECO:0000256" key="4">
    <source>
        <dbReference type="ARBA" id="ARBA00022692"/>
    </source>
</evidence>
<dbReference type="Gene3D" id="1.10.3730.20">
    <property type="match status" value="1"/>
</dbReference>
<evidence type="ECO:0000256" key="1">
    <source>
        <dbReference type="ARBA" id="ARBA00004651"/>
    </source>
</evidence>
<feature type="transmembrane region" description="Helical" evidence="7">
    <location>
        <begin position="125"/>
        <end position="141"/>
    </location>
</feature>
<keyword evidence="4 7" id="KW-0812">Transmembrane</keyword>
<gene>
    <name evidence="9" type="ORF">SpAn4DRAFT_1704</name>
</gene>
<evidence type="ECO:0000256" key="7">
    <source>
        <dbReference type="SAM" id="Phobius"/>
    </source>
</evidence>
<name>A0A0U1KTI6_9FIRM</name>
<reference evidence="10" key="1">
    <citation type="submission" date="2015-03" db="EMBL/GenBank/DDBJ databases">
        <authorList>
            <person name="Nijsse Bart"/>
        </authorList>
    </citation>
    <scope>NUCLEOTIDE SEQUENCE [LARGE SCALE GENOMIC DNA]</scope>
</reference>
<dbReference type="PANTHER" id="PTHR42920:SF5">
    <property type="entry name" value="EAMA DOMAIN-CONTAINING PROTEIN"/>
    <property type="match status" value="1"/>
</dbReference>
<keyword evidence="10" id="KW-1185">Reference proteome</keyword>
<evidence type="ECO:0000256" key="2">
    <source>
        <dbReference type="ARBA" id="ARBA00007362"/>
    </source>
</evidence>
<dbReference type="SUPFAM" id="SSF103481">
    <property type="entry name" value="Multidrug resistance efflux transporter EmrE"/>
    <property type="match status" value="2"/>
</dbReference>
<evidence type="ECO:0000256" key="5">
    <source>
        <dbReference type="ARBA" id="ARBA00022989"/>
    </source>
</evidence>
<dbReference type="AlphaFoldDB" id="A0A0U1KTI6"/>
<keyword evidence="5 7" id="KW-1133">Transmembrane helix</keyword>
<feature type="transmembrane region" description="Helical" evidence="7">
    <location>
        <begin position="147"/>
        <end position="169"/>
    </location>
</feature>
<sequence>MSAMKSNLLLLLAAAIWGFAFVAQRVGMEHVGPFTFNGVRFVLGSLSLLPLIFYFQNKSQQSAKVSSKGALLPGILTGLILFTAASMQQIGLMYTTAGKAAFVTCLYIVLVPSLGIFLKQHVSTATWFSSVLAVVGLYLLCVKESFYIAYGDLLQLVGALFWSIHMLLIDYFADRVDVVRLSFFQFITCGILSMGTALGLETITFAGLNGAFIPILYGGFCSVGIAYTLQVVGQKHSPPAQAAIILSMETVFATIGGFLLLDERLGFQELVGCALMLAGMLLTQLQGVQPAARVDMAEEANGKG</sequence>